<dbReference type="AlphaFoldDB" id="A0A1V5ZL87"/>
<proteinExistence type="predicted"/>
<gene>
    <name evidence="1" type="ORF">BWY04_01146</name>
</gene>
<name>A0A1V5ZL87_9BACT</name>
<organism evidence="1">
    <name type="scientific">candidate division CPR1 bacterium ADurb.Bin160</name>
    <dbReference type="NCBI Taxonomy" id="1852826"/>
    <lineage>
        <taxon>Bacteria</taxon>
        <taxon>candidate division CPR1</taxon>
    </lineage>
</organism>
<dbReference type="Proteomes" id="UP000485621">
    <property type="component" value="Unassembled WGS sequence"/>
</dbReference>
<protein>
    <submittedName>
        <fullName evidence="1">Uncharacterized protein</fullName>
    </submittedName>
</protein>
<evidence type="ECO:0000313" key="1">
    <source>
        <dbReference type="EMBL" id="OQB40931.1"/>
    </source>
</evidence>
<comment type="caution">
    <text evidence="1">The sequence shown here is derived from an EMBL/GenBank/DDBJ whole genome shotgun (WGS) entry which is preliminary data.</text>
</comment>
<reference evidence="1" key="1">
    <citation type="submission" date="2017-02" db="EMBL/GenBank/DDBJ databases">
        <title>Delving into the versatile metabolic prowess of the omnipresent phylum Bacteroidetes.</title>
        <authorList>
            <person name="Nobu M.K."/>
            <person name="Mei R."/>
            <person name="Narihiro T."/>
            <person name="Kuroda K."/>
            <person name="Liu W.-T."/>
        </authorList>
    </citation>
    <scope>NUCLEOTIDE SEQUENCE</scope>
    <source>
        <strain evidence="1">ADurb.Bin160</strain>
    </source>
</reference>
<sequence length="105" mass="11841">MKHKIKIAKNIFFTISIATGFLYFSVGQNIGDIHTRFCQEIPNNEMNIVTQADKETEICMIFENKSESDVKLNINFVDGAITPNGNRACLDPDKAKPNFGQYILP</sequence>
<accession>A0A1V5ZL87</accession>
<dbReference type="EMBL" id="MWDB01000028">
    <property type="protein sequence ID" value="OQB40931.1"/>
    <property type="molecule type" value="Genomic_DNA"/>
</dbReference>